<gene>
    <name evidence="2" type="ORF">BK798_03450</name>
</gene>
<dbReference type="EMBL" id="CP017803">
    <property type="protein sequence ID" value="ATZ59534.1"/>
    <property type="molecule type" value="Genomic_DNA"/>
</dbReference>
<dbReference type="GeneID" id="78816769"/>
<protein>
    <recommendedName>
        <fullName evidence="1">SseB protein N-terminal domain-containing protein</fullName>
    </recommendedName>
</protein>
<feature type="domain" description="SseB protein N-terminal" evidence="1">
    <location>
        <begin position="21"/>
        <end position="120"/>
    </location>
</feature>
<dbReference type="Pfam" id="PF07179">
    <property type="entry name" value="SseB"/>
    <property type="match status" value="1"/>
</dbReference>
<sequence length="249" mass="28895">MSSLDNAKLKELMKIEPESMSKEEYESFVSEFKNAQLLLPVEIYSKTQSDEINEPLSFKPVTIEENGCKCIPLFTDNEELKKDNPPVSVIAIFMKDLKDMLEDSSEIDEIMINPSSKDTVCIDLDSFFDLFEVRNNPNDWIFEKAMPLNQEIRVYYRELEPFMKKQAVDGVYSSPDPLKASVNMHFDDNIPYLNVLILPKDTRTVYLGGMMDPEMSCDILLAPETEFEFVSQEDEHTMIWKCVNQKFYD</sequence>
<dbReference type="InterPro" id="IPR009839">
    <property type="entry name" value="SseB_N"/>
</dbReference>
<evidence type="ECO:0000259" key="1">
    <source>
        <dbReference type="Pfam" id="PF07179"/>
    </source>
</evidence>
<dbReference type="AlphaFoldDB" id="A0A2H4U617"/>
<dbReference type="OMA" id="ENGCKCI"/>
<reference evidence="2 3" key="1">
    <citation type="submission" date="2016-10" db="EMBL/GenBank/DDBJ databases">
        <authorList>
            <person name="Varghese N."/>
        </authorList>
    </citation>
    <scope>NUCLEOTIDE SEQUENCE [LARGE SCALE GENOMIC DNA]</scope>
    <source>
        <strain evidence="2 3">KB11</strain>
    </source>
</reference>
<accession>A0A2H4U617</accession>
<proteinExistence type="predicted"/>
<organism evidence="2 3">
    <name type="scientific">Methanobrevibacter smithii</name>
    <dbReference type="NCBI Taxonomy" id="2173"/>
    <lineage>
        <taxon>Archaea</taxon>
        <taxon>Methanobacteriati</taxon>
        <taxon>Methanobacteriota</taxon>
        <taxon>Methanomada group</taxon>
        <taxon>Methanobacteria</taxon>
        <taxon>Methanobacteriales</taxon>
        <taxon>Methanobacteriaceae</taxon>
        <taxon>Methanobrevibacter</taxon>
    </lineage>
</organism>
<dbReference type="Proteomes" id="UP000232133">
    <property type="component" value="Chromosome"/>
</dbReference>
<evidence type="ECO:0000313" key="3">
    <source>
        <dbReference type="Proteomes" id="UP000232133"/>
    </source>
</evidence>
<dbReference type="RefSeq" id="WP_004034131.1">
    <property type="nucleotide sequence ID" value="NZ_AP025586.1"/>
</dbReference>
<evidence type="ECO:0000313" key="2">
    <source>
        <dbReference type="EMBL" id="ATZ59534.1"/>
    </source>
</evidence>
<name>A0A2H4U617_METSM</name>